<name>A0A143HAP8_9BACL</name>
<dbReference type="OrthoDB" id="163546at2"/>
<evidence type="ECO:0000313" key="4">
    <source>
        <dbReference type="Proteomes" id="UP000076021"/>
    </source>
</evidence>
<evidence type="ECO:0000313" key="3">
    <source>
        <dbReference type="EMBL" id="AMW98788.1"/>
    </source>
</evidence>
<dbReference type="PANTHER" id="PTHR45266:SF3">
    <property type="entry name" value="OXALOACETATE DECARBOXYLASE ALPHA CHAIN"/>
    <property type="match status" value="1"/>
</dbReference>
<proteinExistence type="predicted"/>
<keyword evidence="4" id="KW-1185">Reference proteome</keyword>
<dbReference type="Gene3D" id="2.40.50.100">
    <property type="match status" value="1"/>
</dbReference>
<dbReference type="EMBL" id="CP014806">
    <property type="protein sequence ID" value="AMW98788.1"/>
    <property type="molecule type" value="Genomic_DNA"/>
</dbReference>
<accession>A0A143HAP8</accession>
<dbReference type="InterPro" id="IPR050709">
    <property type="entry name" value="Biotin_Carboxyl_Carrier/Decarb"/>
</dbReference>
<reference evidence="3 4" key="1">
    <citation type="journal article" date="2016" name="Genome Announc.">
        <title>Whole-Genome Sequence of Rummeliibacillus stabekisii Strain PP9 Isolated from Antarctic Soil.</title>
        <authorList>
            <person name="da Mota F.F."/>
            <person name="Vollu R.E."/>
            <person name="Jurelevicius D."/>
            <person name="Seldin L."/>
        </authorList>
    </citation>
    <scope>NUCLEOTIDE SEQUENCE [LARGE SCALE GENOMIC DNA]</scope>
    <source>
        <strain evidence="3 4">PP9</strain>
    </source>
</reference>
<dbReference type="FunFam" id="2.40.50.100:FF:000003">
    <property type="entry name" value="Acetyl-CoA carboxylase biotin carboxyl carrier protein"/>
    <property type="match status" value="1"/>
</dbReference>
<gene>
    <name evidence="3" type="ORF">ATY39_04595</name>
</gene>
<evidence type="ECO:0000256" key="1">
    <source>
        <dbReference type="ARBA" id="ARBA00023267"/>
    </source>
</evidence>
<sequence>MTTVKASMAGTVWKILVSEGERVEAGQDVVILESMKMEIPIAAEEAGTVKNVIAAEGNFINVDDDLLEIEND</sequence>
<keyword evidence="1" id="KW-0092">Biotin</keyword>
<dbReference type="Proteomes" id="UP000076021">
    <property type="component" value="Chromosome"/>
</dbReference>
<dbReference type="NCBIfam" id="NF006079">
    <property type="entry name" value="PRK08225.1"/>
    <property type="match status" value="1"/>
</dbReference>
<reference evidence="4" key="2">
    <citation type="submission" date="2016-03" db="EMBL/GenBank/DDBJ databases">
        <authorList>
            <person name="Ploux O."/>
        </authorList>
    </citation>
    <scope>NUCLEOTIDE SEQUENCE [LARGE SCALE GENOMIC DNA]</scope>
    <source>
        <strain evidence="4">PP9</strain>
    </source>
</reference>
<dbReference type="InterPro" id="IPR011053">
    <property type="entry name" value="Single_hybrid_motif"/>
</dbReference>
<dbReference type="RefSeq" id="WP_066786491.1">
    <property type="nucleotide sequence ID" value="NZ_CP014806.1"/>
</dbReference>
<organism evidence="3 4">
    <name type="scientific">Rummeliibacillus stabekisii</name>
    <dbReference type="NCBI Taxonomy" id="241244"/>
    <lineage>
        <taxon>Bacteria</taxon>
        <taxon>Bacillati</taxon>
        <taxon>Bacillota</taxon>
        <taxon>Bacilli</taxon>
        <taxon>Bacillales</taxon>
        <taxon>Caryophanaceae</taxon>
        <taxon>Rummeliibacillus</taxon>
    </lineage>
</organism>
<dbReference type="Pfam" id="PF00364">
    <property type="entry name" value="Biotin_lipoyl"/>
    <property type="match status" value="1"/>
</dbReference>
<dbReference type="PROSITE" id="PS50968">
    <property type="entry name" value="BIOTINYL_LIPOYL"/>
    <property type="match status" value="1"/>
</dbReference>
<dbReference type="AlphaFoldDB" id="A0A143HAP8"/>
<dbReference type="CDD" id="cd06850">
    <property type="entry name" value="biotinyl_domain"/>
    <property type="match status" value="1"/>
</dbReference>
<evidence type="ECO:0000259" key="2">
    <source>
        <dbReference type="PROSITE" id="PS50968"/>
    </source>
</evidence>
<dbReference type="InterPro" id="IPR000089">
    <property type="entry name" value="Biotin_lipoyl"/>
</dbReference>
<protein>
    <submittedName>
        <fullName evidence="3">Acetyl-CoA carboxylase biotin carboxyl carrier protein subunit</fullName>
    </submittedName>
</protein>
<dbReference type="STRING" id="241244.ATY39_04595"/>
<dbReference type="PANTHER" id="PTHR45266">
    <property type="entry name" value="OXALOACETATE DECARBOXYLASE ALPHA CHAIN"/>
    <property type="match status" value="1"/>
</dbReference>
<dbReference type="KEGG" id="rst:ATY39_04595"/>
<feature type="domain" description="Lipoyl-binding" evidence="2">
    <location>
        <begin position="1"/>
        <end position="70"/>
    </location>
</feature>
<dbReference type="SUPFAM" id="SSF51230">
    <property type="entry name" value="Single hybrid motif"/>
    <property type="match status" value="1"/>
</dbReference>